<evidence type="ECO:0000313" key="3">
    <source>
        <dbReference type="Proteomes" id="UP000246085"/>
    </source>
</evidence>
<gene>
    <name evidence="2" type="ORF">BRAD3257_7259</name>
</gene>
<name>A0A2U3Q9F9_9BRAD</name>
<evidence type="ECO:0000256" key="1">
    <source>
        <dbReference type="SAM" id="MobiDB-lite"/>
    </source>
</evidence>
<accession>A0A2U3Q9F9</accession>
<dbReference type="AlphaFoldDB" id="A0A2U3Q9F9"/>
<feature type="region of interest" description="Disordered" evidence="1">
    <location>
        <begin position="50"/>
        <end position="124"/>
    </location>
</feature>
<sequence length="166" mass="17646">MISQGNAIVVSNPAIQFARAIRRDDYALRGAGKPRRICGCAVPSIAVDLRSQRPETDPSATRSQSKALAAGTAVPSREISARARQSGSHAAIGAKQPGERSRHLAERRRQDPAHGRTPRGVGLRVGALATDRRAAAEFIGAVSDAIALFRPSGREDAARREPKGPR</sequence>
<dbReference type="Proteomes" id="UP000246085">
    <property type="component" value="Chromosome BRAD3257"/>
</dbReference>
<organism evidence="2 3">
    <name type="scientific">Bradyrhizobium vignae</name>
    <dbReference type="NCBI Taxonomy" id="1549949"/>
    <lineage>
        <taxon>Bacteria</taxon>
        <taxon>Pseudomonadati</taxon>
        <taxon>Pseudomonadota</taxon>
        <taxon>Alphaproteobacteria</taxon>
        <taxon>Hyphomicrobiales</taxon>
        <taxon>Nitrobacteraceae</taxon>
        <taxon>Bradyrhizobium</taxon>
    </lineage>
</organism>
<dbReference type="EMBL" id="LS398110">
    <property type="protein sequence ID" value="SPP98028.1"/>
    <property type="molecule type" value="Genomic_DNA"/>
</dbReference>
<reference evidence="2 3" key="1">
    <citation type="submission" date="2018-03" db="EMBL/GenBank/DDBJ databases">
        <authorList>
            <person name="Gully D."/>
        </authorList>
    </citation>
    <scope>NUCLEOTIDE SEQUENCE [LARGE SCALE GENOMIC DNA]</scope>
    <source>
        <strain evidence="2">ORS3257</strain>
    </source>
</reference>
<evidence type="ECO:0000313" key="2">
    <source>
        <dbReference type="EMBL" id="SPP98028.1"/>
    </source>
</evidence>
<proteinExistence type="predicted"/>
<feature type="compositionally biased region" description="Basic and acidic residues" evidence="1">
    <location>
        <begin position="97"/>
        <end position="114"/>
    </location>
</feature>
<protein>
    <submittedName>
        <fullName evidence="2">Uncharacterized protein</fullName>
    </submittedName>
</protein>
<dbReference type="KEGG" id="bvz:BRAD3257_7259"/>